<dbReference type="Proteomes" id="UP000886005">
    <property type="component" value="Unassembled WGS sequence"/>
</dbReference>
<feature type="domain" description="Glycosyl transferase family 1" evidence="4">
    <location>
        <begin position="185"/>
        <end position="358"/>
    </location>
</feature>
<sequence>MKKIYIFSEDFPPYSGGIAQWALGMAQSLAEAGHRVSVFTRRRADFPVRATGRPFEVCFIEGQNWKQGRSYYCRQSLKNRLRSEVPDIVIATTWNVARGLKHLCRRHGVKLVTVIHGLEVTRKMPLIKRRWLQSTLLGSHKVIAVSRFTREAAVSRYNLPEEHCRVLPNGVDAVRFQPGMDISPLKERYGLAEDEKVILTLARVIRRKGHDYVIRALEPLVKKYAPLRYIICGPGDEAFINELRELARKLKLEQHVTFTGYVDSAELPVFYNLADVYIMPSREIAGDTEGFGITYLEANACEKPVIGGASGGVVDAIVDGETGYLVPPTDVKAIEERLDILLGDKARARNMGRAGRERILNEYTWQALAGRLMKIIDEKE</sequence>
<accession>A0A7V1PSZ0</accession>
<dbReference type="InterPro" id="IPR001296">
    <property type="entry name" value="Glyco_trans_1"/>
</dbReference>
<evidence type="ECO:0000259" key="4">
    <source>
        <dbReference type="Pfam" id="PF00534"/>
    </source>
</evidence>
<evidence type="ECO:0000259" key="5">
    <source>
        <dbReference type="Pfam" id="PF13439"/>
    </source>
</evidence>
<dbReference type="Pfam" id="PF00534">
    <property type="entry name" value="Glycos_transf_1"/>
    <property type="match status" value="1"/>
</dbReference>
<dbReference type="Gene3D" id="3.40.50.2000">
    <property type="entry name" value="Glycogen Phosphorylase B"/>
    <property type="match status" value="2"/>
</dbReference>
<evidence type="ECO:0000256" key="2">
    <source>
        <dbReference type="ARBA" id="ARBA00022676"/>
    </source>
</evidence>
<feature type="domain" description="Glycosyltransferase subfamily 4-like N-terminal" evidence="5">
    <location>
        <begin position="16"/>
        <end position="173"/>
    </location>
</feature>
<dbReference type="Pfam" id="PF13439">
    <property type="entry name" value="Glyco_transf_4"/>
    <property type="match status" value="1"/>
</dbReference>
<evidence type="ECO:0000256" key="1">
    <source>
        <dbReference type="ARBA" id="ARBA00009481"/>
    </source>
</evidence>
<name>A0A7V1PSZ0_CALAY</name>
<dbReference type="GO" id="GO:0016757">
    <property type="term" value="F:glycosyltransferase activity"/>
    <property type="evidence" value="ECO:0007669"/>
    <property type="project" value="UniProtKB-KW"/>
</dbReference>
<organism evidence="6">
    <name type="scientific">Caldithrix abyssi</name>
    <dbReference type="NCBI Taxonomy" id="187145"/>
    <lineage>
        <taxon>Bacteria</taxon>
        <taxon>Pseudomonadati</taxon>
        <taxon>Calditrichota</taxon>
        <taxon>Calditrichia</taxon>
        <taxon>Calditrichales</taxon>
        <taxon>Calditrichaceae</taxon>
        <taxon>Caldithrix</taxon>
    </lineage>
</organism>
<comment type="caution">
    <text evidence="6">The sequence shown here is derived from an EMBL/GenBank/DDBJ whole genome shotgun (WGS) entry which is preliminary data.</text>
</comment>
<dbReference type="EMBL" id="DRLD01000002">
    <property type="protein sequence ID" value="HED09058.1"/>
    <property type="molecule type" value="Genomic_DNA"/>
</dbReference>
<protein>
    <submittedName>
        <fullName evidence="6">Glycosyltransferase family 1 protein</fullName>
    </submittedName>
</protein>
<dbReference type="CDD" id="cd03801">
    <property type="entry name" value="GT4_PimA-like"/>
    <property type="match status" value="1"/>
</dbReference>
<dbReference type="InterPro" id="IPR028098">
    <property type="entry name" value="Glyco_trans_4-like_N"/>
</dbReference>
<evidence type="ECO:0000313" key="6">
    <source>
        <dbReference type="EMBL" id="HED09058.1"/>
    </source>
</evidence>
<gene>
    <name evidence="6" type="ORF">ENJ10_00080</name>
</gene>
<dbReference type="AlphaFoldDB" id="A0A7V1PSZ0"/>
<keyword evidence="2" id="KW-0328">Glycosyltransferase</keyword>
<dbReference type="SUPFAM" id="SSF53756">
    <property type="entry name" value="UDP-Glycosyltransferase/glycogen phosphorylase"/>
    <property type="match status" value="1"/>
</dbReference>
<evidence type="ECO:0000256" key="3">
    <source>
        <dbReference type="ARBA" id="ARBA00022679"/>
    </source>
</evidence>
<comment type="similarity">
    <text evidence="1">Belongs to the glycosyltransferase group 1 family. Glycosyltransferase 4 subfamily.</text>
</comment>
<dbReference type="PANTHER" id="PTHR12526:SF640">
    <property type="entry name" value="COLANIC ACID BIOSYNTHESIS GLYCOSYLTRANSFERASE WCAL-RELATED"/>
    <property type="match status" value="1"/>
</dbReference>
<proteinExistence type="inferred from homology"/>
<dbReference type="PANTHER" id="PTHR12526">
    <property type="entry name" value="GLYCOSYLTRANSFERASE"/>
    <property type="match status" value="1"/>
</dbReference>
<reference evidence="6" key="1">
    <citation type="journal article" date="2020" name="mSystems">
        <title>Genome- and Community-Level Interaction Insights into Carbon Utilization and Element Cycling Functions of Hydrothermarchaeota in Hydrothermal Sediment.</title>
        <authorList>
            <person name="Zhou Z."/>
            <person name="Liu Y."/>
            <person name="Xu W."/>
            <person name="Pan J."/>
            <person name="Luo Z.H."/>
            <person name="Li M."/>
        </authorList>
    </citation>
    <scope>NUCLEOTIDE SEQUENCE [LARGE SCALE GENOMIC DNA]</scope>
    <source>
        <strain evidence="6">HyVt-456</strain>
    </source>
</reference>
<keyword evidence="3" id="KW-0808">Transferase</keyword>